<dbReference type="Pfam" id="PF10014">
    <property type="entry name" value="2OG-Fe_Oxy_2"/>
    <property type="match status" value="1"/>
</dbReference>
<dbReference type="GO" id="GO:0051213">
    <property type="term" value="F:dioxygenase activity"/>
    <property type="evidence" value="ECO:0007669"/>
    <property type="project" value="InterPro"/>
</dbReference>
<reference evidence="1 2" key="1">
    <citation type="submission" date="2020-05" db="EMBL/GenBank/DDBJ databases">
        <title>Whole genome shotgun sequence of Streptomyces microflavus NBRC 13062.</title>
        <authorList>
            <person name="Komaki H."/>
            <person name="Tamura T."/>
        </authorList>
    </citation>
    <scope>NUCLEOTIDE SEQUENCE [LARGE SCALE GENOMIC DNA]</scope>
    <source>
        <strain evidence="1 2">NBRC 13062</strain>
    </source>
</reference>
<comment type="caution">
    <text evidence="1">The sequence shown here is derived from an EMBL/GenBank/DDBJ whole genome shotgun (WGS) entry which is preliminary data.</text>
</comment>
<dbReference type="Gene3D" id="2.60.120.620">
    <property type="entry name" value="q2cbj1_9rhob like domain"/>
    <property type="match status" value="1"/>
</dbReference>
<dbReference type="InterPro" id="IPR018724">
    <property type="entry name" value="2OG-Fe_dioxygenase"/>
</dbReference>
<dbReference type="EMBL" id="BLWD01000001">
    <property type="protein sequence ID" value="GFN08233.1"/>
    <property type="molecule type" value="Genomic_DNA"/>
</dbReference>
<dbReference type="AlphaFoldDB" id="A0A7J0D0I4"/>
<organism evidence="1 2">
    <name type="scientific">Streptomyces microflavus</name>
    <name type="common">Streptomyces lipmanii</name>
    <dbReference type="NCBI Taxonomy" id="1919"/>
    <lineage>
        <taxon>Bacteria</taxon>
        <taxon>Bacillati</taxon>
        <taxon>Actinomycetota</taxon>
        <taxon>Actinomycetes</taxon>
        <taxon>Kitasatosporales</taxon>
        <taxon>Streptomycetaceae</taxon>
        <taxon>Streptomyces</taxon>
    </lineage>
</organism>
<protein>
    <recommendedName>
        <fullName evidence="3">BsmA domain containing protein</fullName>
    </recommendedName>
</protein>
<evidence type="ECO:0000313" key="2">
    <source>
        <dbReference type="Proteomes" id="UP000498740"/>
    </source>
</evidence>
<sequence length="261" mass="28886">MAAQLLGDVPGRAHAVDHRLIPPPPTRRGEHMPLGAEGFTVIDLPEVAPDILPSYDNCPVDDYMGNGTRFKRFSQYKLTPAEDENWSFKRLPHRDYTTYKKFNSVGGGIRRVYEPIEVDFTPLISEGIRELGLDRSEPWQINVHQNRTRAEGGRPGPLTPEGVHHDGHEFVMIAILNKVNVAGGTTRLWKPGAEAPFWSGTLDAGQAVLLDDRGLAHDVTDVLSADGGPGHRDIVIIAFSRWAEKWYGEEHDAAALEAQDA</sequence>
<evidence type="ECO:0000313" key="1">
    <source>
        <dbReference type="EMBL" id="GFN08233.1"/>
    </source>
</evidence>
<dbReference type="Proteomes" id="UP000498740">
    <property type="component" value="Unassembled WGS sequence"/>
</dbReference>
<name>A0A7J0D0I4_STRMI</name>
<evidence type="ECO:0008006" key="3">
    <source>
        <dbReference type="Google" id="ProtNLM"/>
    </source>
</evidence>
<gene>
    <name evidence="1" type="ORF">Smic_67890</name>
</gene>
<accession>A0A7J0D0I4</accession>
<proteinExistence type="predicted"/>